<dbReference type="Pfam" id="PF00378">
    <property type="entry name" value="ECH_1"/>
    <property type="match status" value="1"/>
</dbReference>
<evidence type="ECO:0000256" key="3">
    <source>
        <dbReference type="ARBA" id="ARBA00022832"/>
    </source>
</evidence>
<keyword evidence="3" id="KW-0276">Fatty acid metabolism</keyword>
<comment type="pathway">
    <text evidence="1">Lipid metabolism; fatty acid beta-oxidation.</text>
</comment>
<dbReference type="InterPro" id="IPR008927">
    <property type="entry name" value="6-PGluconate_DH-like_C_sf"/>
</dbReference>
<accession>A0ABZ2PK47</accession>
<keyword evidence="14" id="KW-1185">Reference proteome</keyword>
<dbReference type="Pfam" id="PF00725">
    <property type="entry name" value="3HCDH"/>
    <property type="match status" value="1"/>
</dbReference>
<keyword evidence="8" id="KW-0456">Lyase</keyword>
<dbReference type="InterPro" id="IPR006176">
    <property type="entry name" value="3-OHacyl-CoA_DH_NAD-bd"/>
</dbReference>
<gene>
    <name evidence="13" type="ORF">WDS16_02975</name>
</gene>
<name>A0ABZ2PK47_9NOCA</name>
<feature type="domain" description="3-hydroxyacyl-CoA dehydrogenase NAD binding" evidence="12">
    <location>
        <begin position="328"/>
        <end position="506"/>
    </location>
</feature>
<dbReference type="PANTHER" id="PTHR43612">
    <property type="entry name" value="TRIFUNCTIONAL ENZYME SUBUNIT ALPHA"/>
    <property type="match status" value="1"/>
</dbReference>
<dbReference type="SUPFAM" id="SSF51735">
    <property type="entry name" value="NAD(P)-binding Rossmann-fold domains"/>
    <property type="match status" value="1"/>
</dbReference>
<evidence type="ECO:0000256" key="5">
    <source>
        <dbReference type="ARBA" id="ARBA00023002"/>
    </source>
</evidence>
<dbReference type="SUPFAM" id="SSF48179">
    <property type="entry name" value="6-phosphogluconate dehydrogenase C-terminal domain-like"/>
    <property type="match status" value="2"/>
</dbReference>
<dbReference type="InterPro" id="IPR036291">
    <property type="entry name" value="NAD(P)-bd_dom_sf"/>
</dbReference>
<comment type="similarity">
    <text evidence="2">In the central section; belongs to the 3-hydroxyacyl-CoA dehydrogenase family.</text>
</comment>
<dbReference type="PANTHER" id="PTHR43612:SF3">
    <property type="entry name" value="TRIFUNCTIONAL ENZYME SUBUNIT ALPHA, MITOCHONDRIAL"/>
    <property type="match status" value="1"/>
</dbReference>
<evidence type="ECO:0000256" key="10">
    <source>
        <dbReference type="ARBA" id="ARBA00049556"/>
    </source>
</evidence>
<reference evidence="13 14" key="1">
    <citation type="submission" date="2024-03" db="EMBL/GenBank/DDBJ databases">
        <title>Natural products discovery in diverse microorganisms through a two-stage MS feature dereplication strategy.</title>
        <authorList>
            <person name="Zhang R."/>
        </authorList>
    </citation>
    <scope>NUCLEOTIDE SEQUENCE [LARGE SCALE GENOMIC DNA]</scope>
    <source>
        <strain evidence="13 14">18930</strain>
    </source>
</reference>
<dbReference type="Gene3D" id="3.90.226.10">
    <property type="entry name" value="2-enoyl-CoA Hydratase, Chain A, domain 1"/>
    <property type="match status" value="1"/>
</dbReference>
<dbReference type="InterPro" id="IPR001753">
    <property type="entry name" value="Enoyl-CoA_hydra/iso"/>
</dbReference>
<comment type="catalytic activity">
    <reaction evidence="10">
        <text>a (3S)-3-hydroxyacyl-CoA + NAD(+) = a 3-oxoacyl-CoA + NADH + H(+)</text>
        <dbReference type="Rhea" id="RHEA:22432"/>
        <dbReference type="ChEBI" id="CHEBI:15378"/>
        <dbReference type="ChEBI" id="CHEBI:57318"/>
        <dbReference type="ChEBI" id="CHEBI:57540"/>
        <dbReference type="ChEBI" id="CHEBI:57945"/>
        <dbReference type="ChEBI" id="CHEBI:90726"/>
        <dbReference type="EC" id="1.1.1.35"/>
    </reaction>
</comment>
<dbReference type="Gene3D" id="3.40.50.720">
    <property type="entry name" value="NAD(P)-binding Rossmann-like Domain"/>
    <property type="match status" value="1"/>
</dbReference>
<dbReference type="Gene3D" id="1.10.1040.50">
    <property type="match status" value="1"/>
</dbReference>
<dbReference type="Pfam" id="PF02737">
    <property type="entry name" value="3HCDH_N"/>
    <property type="match status" value="1"/>
</dbReference>
<organism evidence="13 14">
    <name type="scientific">Rhodococcus sovatensis</name>
    <dbReference type="NCBI Taxonomy" id="1805840"/>
    <lineage>
        <taxon>Bacteria</taxon>
        <taxon>Bacillati</taxon>
        <taxon>Actinomycetota</taxon>
        <taxon>Actinomycetes</taxon>
        <taxon>Mycobacteriales</taxon>
        <taxon>Nocardiaceae</taxon>
        <taxon>Rhodococcus</taxon>
    </lineage>
</organism>
<keyword evidence="7" id="KW-0443">Lipid metabolism</keyword>
<dbReference type="CDD" id="cd06558">
    <property type="entry name" value="crotonase-like"/>
    <property type="match status" value="1"/>
</dbReference>
<evidence type="ECO:0000313" key="13">
    <source>
        <dbReference type="EMBL" id="WXG69534.1"/>
    </source>
</evidence>
<evidence type="ECO:0000256" key="8">
    <source>
        <dbReference type="ARBA" id="ARBA00023239"/>
    </source>
</evidence>
<evidence type="ECO:0000256" key="2">
    <source>
        <dbReference type="ARBA" id="ARBA00007005"/>
    </source>
</evidence>
<evidence type="ECO:0000259" key="12">
    <source>
        <dbReference type="Pfam" id="PF02737"/>
    </source>
</evidence>
<keyword evidence="5" id="KW-0560">Oxidoreductase</keyword>
<keyword evidence="4" id="KW-0442">Lipid degradation</keyword>
<evidence type="ECO:0000256" key="7">
    <source>
        <dbReference type="ARBA" id="ARBA00023098"/>
    </source>
</evidence>
<protein>
    <submittedName>
        <fullName evidence="13">3-hydroxyacyl-CoA dehydrogenase NAD-binding domain-containing protein</fullName>
    </submittedName>
</protein>
<proteinExistence type="inferred from homology"/>
<sequence>MNTTSTALRTSTITGEVGPDRVLVLTIDDPTQSTNTMNTAFGESLEQTVDWLEANLDAYDGVIVTSGKDTFFSGGDLELLRDAGPADHAAIADALDFTKDKFRRLEKLGKPVVAALGGTALGGGFEIALACHHRIALSKGNSRFGLPEVTLGLLPGAGGVTRTVRMFGIVKALTQVVGQGQRYRPAQALEIGLVDEVVDTHEQMMANARAWIVANPEAAAPWDKKGFKIPGGTAASPAVAAQLPAFAATVRKQVKGAPMPAPIAVVAAAVEGSVLDFESASLVETRHCTSLACGAVSGNLIQSMFFDLGSINKGGSRPTAEPHRVPEKVLVIGAGMMGAAIAYVVASAKVPVVLRDVSIESAERGKDYSRSILGKAVAKGRKTQADADAVLALITPSSDAADAEGCDLVVEAVFEDPAVKQGAFEAVDKYLTADALLCSNTSTLPITELSKGLSRTSDFIGTHFFSPVDKMPLVEIVVGEHTSDSALARAFDFVRLIGKTPIVVGDSHGFFTTRVIGRFMDEAISLVAEGVHPATVEQAALQAGYPSGALALMDEISLTLSRHIREGMAEAARVDGRPWIVSNSYALVDRLVDEFDRPGRKAGRGFYEYAEDGTKAGLWPGLVEHCHRPDHGIPFEDMMDRMLIAQSLDSIACLDEGVLRTVADANIGSILGIGYPAWTGGVLQFVNQFDGGLQGFVHRADELRARYGDRFVVPESLRQRTERYL</sequence>
<dbReference type="InterPro" id="IPR050136">
    <property type="entry name" value="FA_oxidation_alpha_subunit"/>
</dbReference>
<dbReference type="Proteomes" id="UP001432000">
    <property type="component" value="Chromosome"/>
</dbReference>
<keyword evidence="6" id="KW-0520">NAD</keyword>
<feature type="domain" description="3-hydroxyacyl-CoA dehydrogenase C-terminal" evidence="11">
    <location>
        <begin position="509"/>
        <end position="609"/>
    </location>
</feature>
<evidence type="ECO:0000259" key="11">
    <source>
        <dbReference type="Pfam" id="PF00725"/>
    </source>
</evidence>
<dbReference type="SUPFAM" id="SSF52096">
    <property type="entry name" value="ClpP/crotonase"/>
    <property type="match status" value="1"/>
</dbReference>
<evidence type="ECO:0000256" key="6">
    <source>
        <dbReference type="ARBA" id="ARBA00023027"/>
    </source>
</evidence>
<keyword evidence="9" id="KW-0511">Multifunctional enzyme</keyword>
<evidence type="ECO:0000313" key="14">
    <source>
        <dbReference type="Proteomes" id="UP001432000"/>
    </source>
</evidence>
<evidence type="ECO:0000256" key="9">
    <source>
        <dbReference type="ARBA" id="ARBA00023268"/>
    </source>
</evidence>
<dbReference type="RefSeq" id="WP_338890361.1">
    <property type="nucleotide sequence ID" value="NZ_CP147846.1"/>
</dbReference>
<evidence type="ECO:0000256" key="1">
    <source>
        <dbReference type="ARBA" id="ARBA00005005"/>
    </source>
</evidence>
<dbReference type="InterPro" id="IPR029045">
    <property type="entry name" value="ClpP/crotonase-like_dom_sf"/>
</dbReference>
<dbReference type="EMBL" id="CP147846">
    <property type="protein sequence ID" value="WXG69534.1"/>
    <property type="molecule type" value="Genomic_DNA"/>
</dbReference>
<dbReference type="InterPro" id="IPR006108">
    <property type="entry name" value="3HC_DH_C"/>
</dbReference>
<evidence type="ECO:0000256" key="4">
    <source>
        <dbReference type="ARBA" id="ARBA00022963"/>
    </source>
</evidence>